<dbReference type="SUPFAM" id="SSF53335">
    <property type="entry name" value="S-adenosyl-L-methionine-dependent methyltransferases"/>
    <property type="match status" value="1"/>
</dbReference>
<evidence type="ECO:0000313" key="3">
    <source>
        <dbReference type="Proteomes" id="UP000076863"/>
    </source>
</evidence>
<dbReference type="PANTHER" id="PTHR34203">
    <property type="entry name" value="METHYLTRANSFERASE, FKBM FAMILY PROTEIN"/>
    <property type="match status" value="1"/>
</dbReference>
<dbReference type="AlphaFoldDB" id="A0A162JZ97"/>
<reference evidence="2 3" key="1">
    <citation type="journal article" date="2016" name="Genome Biol. Evol.">
        <title>Divergent and convergent evolution of fungal pathogenicity.</title>
        <authorList>
            <person name="Shang Y."/>
            <person name="Xiao G."/>
            <person name="Zheng P."/>
            <person name="Cen K."/>
            <person name="Zhan S."/>
            <person name="Wang C."/>
        </authorList>
    </citation>
    <scope>NUCLEOTIDE SEQUENCE [LARGE SCALE GENOMIC DNA]</scope>
    <source>
        <strain evidence="2 3">RCEF 3172</strain>
    </source>
</reference>
<evidence type="ECO:0000259" key="1">
    <source>
        <dbReference type="Pfam" id="PF05050"/>
    </source>
</evidence>
<dbReference type="NCBIfam" id="TIGR01444">
    <property type="entry name" value="fkbM_fam"/>
    <property type="match status" value="1"/>
</dbReference>
<dbReference type="PANTHER" id="PTHR34203:SF13">
    <property type="entry name" value="EXPRESSED PROTEIN"/>
    <property type="match status" value="1"/>
</dbReference>
<dbReference type="Gene3D" id="3.40.50.150">
    <property type="entry name" value="Vaccinia Virus protein VP39"/>
    <property type="match status" value="1"/>
</dbReference>
<comment type="caution">
    <text evidence="2">The sequence shown here is derived from an EMBL/GenBank/DDBJ whole genome shotgun (WGS) entry which is preliminary data.</text>
</comment>
<accession>A0A162JZ97</accession>
<feature type="domain" description="Methyltransferase FkbM" evidence="1">
    <location>
        <begin position="55"/>
        <end position="236"/>
    </location>
</feature>
<keyword evidence="3" id="KW-1185">Reference proteome</keyword>
<dbReference type="Proteomes" id="UP000076863">
    <property type="component" value="Unassembled WGS sequence"/>
</dbReference>
<proteinExistence type="predicted"/>
<name>A0A162JZ97_9HYPO</name>
<sequence length="261" mass="28728">METQIVQLGDDFPCHVASYNGFPSGEHEARFIYKEIFGDNCYDVAQLSDPRFIVDVGANIGLFSVYMKKKFPACKVVAFEPAPDTFAVLTKNLALHAVDGVRTHRYALGATAGQGSLTFFPHLPGNSTLVPDEKRQFQELLGAEVGTNFTDKMFGDAGKVQVQIKRLSDVLGEEGEDEDEFAAIDLLKVDVEGAELSVLKGISDEHWAKVKNVVLETCDLSSEREALNKLLESKGFTLETSKADWSPKGAQFYTIIARRAN</sequence>
<dbReference type="Pfam" id="PF05050">
    <property type="entry name" value="Methyltransf_21"/>
    <property type="match status" value="1"/>
</dbReference>
<dbReference type="GO" id="GO:0032259">
    <property type="term" value="P:methylation"/>
    <property type="evidence" value="ECO:0007669"/>
    <property type="project" value="UniProtKB-KW"/>
</dbReference>
<keyword evidence="2" id="KW-0808">Transferase</keyword>
<gene>
    <name evidence="2" type="ORF">BBO_01095</name>
</gene>
<organism evidence="2 3">
    <name type="scientific">Beauveria brongniartii RCEF 3172</name>
    <dbReference type="NCBI Taxonomy" id="1081107"/>
    <lineage>
        <taxon>Eukaryota</taxon>
        <taxon>Fungi</taxon>
        <taxon>Dikarya</taxon>
        <taxon>Ascomycota</taxon>
        <taxon>Pezizomycotina</taxon>
        <taxon>Sordariomycetes</taxon>
        <taxon>Hypocreomycetidae</taxon>
        <taxon>Hypocreales</taxon>
        <taxon>Cordycipitaceae</taxon>
        <taxon>Beauveria</taxon>
        <taxon>Beauveria brongniartii</taxon>
    </lineage>
</organism>
<dbReference type="EMBL" id="AZHA01000002">
    <property type="protein sequence ID" value="OAA51148.1"/>
    <property type="molecule type" value="Genomic_DNA"/>
</dbReference>
<keyword evidence="2" id="KW-0489">Methyltransferase</keyword>
<dbReference type="OrthoDB" id="5835829at2759"/>
<dbReference type="InterPro" id="IPR006342">
    <property type="entry name" value="FkbM_mtfrase"/>
</dbReference>
<dbReference type="GO" id="GO:0008168">
    <property type="term" value="F:methyltransferase activity"/>
    <property type="evidence" value="ECO:0007669"/>
    <property type="project" value="UniProtKB-KW"/>
</dbReference>
<protein>
    <submittedName>
        <fullName evidence="2">Methyltransferase FkbM</fullName>
    </submittedName>
</protein>
<dbReference type="InterPro" id="IPR029063">
    <property type="entry name" value="SAM-dependent_MTases_sf"/>
</dbReference>
<dbReference type="InterPro" id="IPR052514">
    <property type="entry name" value="SAM-dependent_MTase"/>
</dbReference>
<evidence type="ECO:0000313" key="2">
    <source>
        <dbReference type="EMBL" id="OAA51148.1"/>
    </source>
</evidence>